<feature type="domain" description="XLF-like N-terminal" evidence="9">
    <location>
        <begin position="1"/>
        <end position="91"/>
    </location>
</feature>
<dbReference type="GO" id="GO:0032807">
    <property type="term" value="C:DNA ligase IV complex"/>
    <property type="evidence" value="ECO:0007669"/>
    <property type="project" value="TreeGrafter"/>
</dbReference>
<dbReference type="Pfam" id="PF09302">
    <property type="entry name" value="XLF"/>
    <property type="match status" value="1"/>
</dbReference>
<dbReference type="Pfam" id="PF21928">
    <property type="entry name" value="XLF_CC"/>
    <property type="match status" value="1"/>
</dbReference>
<dbReference type="STRING" id="1399860.A0A2C5XN98"/>
<organism evidence="11 12">
    <name type="scientific">Ophiocordyceps australis</name>
    <dbReference type="NCBI Taxonomy" id="1399860"/>
    <lineage>
        <taxon>Eukaryota</taxon>
        <taxon>Fungi</taxon>
        <taxon>Dikarya</taxon>
        <taxon>Ascomycota</taxon>
        <taxon>Pezizomycotina</taxon>
        <taxon>Sordariomycetes</taxon>
        <taxon>Hypocreomycetidae</taxon>
        <taxon>Hypocreales</taxon>
        <taxon>Ophiocordycipitaceae</taxon>
        <taxon>Ophiocordyceps</taxon>
    </lineage>
</organism>
<evidence type="ECO:0000256" key="3">
    <source>
        <dbReference type="ARBA" id="ARBA00023125"/>
    </source>
</evidence>
<evidence type="ECO:0000256" key="4">
    <source>
        <dbReference type="ARBA" id="ARBA00023204"/>
    </source>
</evidence>
<evidence type="ECO:0000259" key="9">
    <source>
        <dbReference type="Pfam" id="PF09302"/>
    </source>
</evidence>
<dbReference type="AlphaFoldDB" id="A0A2C5XN98"/>
<feature type="domain" description="XLF-like coiled-coil region" evidence="10">
    <location>
        <begin position="93"/>
        <end position="144"/>
    </location>
</feature>
<evidence type="ECO:0000259" key="10">
    <source>
        <dbReference type="Pfam" id="PF21928"/>
    </source>
</evidence>
<reference evidence="11 12" key="1">
    <citation type="submission" date="2017-06" db="EMBL/GenBank/DDBJ databases">
        <title>Ant-infecting Ophiocordyceps genomes reveal a high diversity of potential behavioral manipulation genes and a possible major role for enterotoxins.</title>
        <authorList>
            <person name="De Bekker C."/>
            <person name="Evans H.C."/>
            <person name="Brachmann A."/>
            <person name="Hughes D.P."/>
        </authorList>
    </citation>
    <scope>NUCLEOTIDE SEQUENCE [LARGE SCALE GENOMIC DNA]</scope>
    <source>
        <strain evidence="11 12">Map64</strain>
    </source>
</reference>
<dbReference type="GO" id="GO:0045027">
    <property type="term" value="F:DNA end binding"/>
    <property type="evidence" value="ECO:0007669"/>
    <property type="project" value="TreeGrafter"/>
</dbReference>
<evidence type="ECO:0000256" key="5">
    <source>
        <dbReference type="ARBA" id="ARBA00023242"/>
    </source>
</evidence>
<keyword evidence="12" id="KW-1185">Reference proteome</keyword>
<comment type="similarity">
    <text evidence="6">Belongs to the XRCC4-XLF family. XLF subfamily.</text>
</comment>
<feature type="region of interest" description="Disordered" evidence="8">
    <location>
        <begin position="350"/>
        <end position="483"/>
    </location>
</feature>
<dbReference type="InterPro" id="IPR038051">
    <property type="entry name" value="XRCC4-like_N_sf"/>
</dbReference>
<dbReference type="PANTHER" id="PTHR32235">
    <property type="entry name" value="NON-HOMOLOGOUS END-JOINING FACTOR 1"/>
    <property type="match status" value="1"/>
</dbReference>
<dbReference type="PANTHER" id="PTHR32235:SF1">
    <property type="entry name" value="NON-HOMOLOGOUS END-JOINING FACTOR 1"/>
    <property type="match status" value="1"/>
</dbReference>
<dbReference type="Proteomes" id="UP000226192">
    <property type="component" value="Unassembled WGS sequence"/>
</dbReference>
<comment type="subcellular location">
    <subcellularLocation>
        <location evidence="1">Nucleus</location>
    </subcellularLocation>
</comment>
<keyword evidence="3" id="KW-0238">DNA-binding</keyword>
<keyword evidence="4" id="KW-0234">DNA repair</keyword>
<comment type="caution">
    <text evidence="11">The sequence shown here is derived from an EMBL/GenBank/DDBJ whole genome shotgun (WGS) entry which is preliminary data.</text>
</comment>
<accession>A0A2C5XN98</accession>
<evidence type="ECO:0000313" key="12">
    <source>
        <dbReference type="Proteomes" id="UP000226192"/>
    </source>
</evidence>
<evidence type="ECO:0000256" key="7">
    <source>
        <dbReference type="ARBA" id="ARBA00044529"/>
    </source>
</evidence>
<evidence type="ECO:0000256" key="6">
    <source>
        <dbReference type="ARBA" id="ARBA00025747"/>
    </source>
</evidence>
<dbReference type="GO" id="GO:0006303">
    <property type="term" value="P:double-strand break repair via nonhomologous end joining"/>
    <property type="evidence" value="ECO:0007669"/>
    <property type="project" value="TreeGrafter"/>
</dbReference>
<proteinExistence type="inferred from homology"/>
<evidence type="ECO:0000256" key="1">
    <source>
        <dbReference type="ARBA" id="ARBA00004123"/>
    </source>
</evidence>
<dbReference type="InterPro" id="IPR015381">
    <property type="entry name" value="XLF-like_N"/>
</dbReference>
<dbReference type="OrthoDB" id="2155935at2759"/>
<evidence type="ECO:0000313" key="11">
    <source>
        <dbReference type="EMBL" id="PHH67358.1"/>
    </source>
</evidence>
<keyword evidence="2" id="KW-0227">DNA damage</keyword>
<feature type="compositionally biased region" description="Basic and acidic residues" evidence="8">
    <location>
        <begin position="444"/>
        <end position="472"/>
    </location>
</feature>
<dbReference type="InterPro" id="IPR052287">
    <property type="entry name" value="NHEJ_factor"/>
</dbReference>
<sequence>MWTESLDRKAICMRGWKEDTSLDPSDSPANMAKFLASIRAALDAGEPGHDGTSMDFTCGSTLEAGHDGLVLRVTCPLAGFAPLKWPLHLKKAPSSSIATHLVLPLFQACYARKRQVDSLLQAIQHKDSVVCKLSDKLEDMGMGLNDVFTSLTGKGKATRAQAESKIKGFAPFDQSKWEEMLKSQCQNIDANDAIKSAIQDASLDCSNTVQLNESCPPDKWWSGVEGAIHITHKQTRHIPRPDRKIAITCMNKEIADDDDFQVQTTPPGLASRGKSTKSRAAEPFNDASTVDQDEEAIPISDTPAPCPTASSSGPTLQQLPLRLNTAASQGNASTAAALYSLDSVANKSRGEAAAEGSMTASEEEVSMVDDGSTASELESLPGSPQPSRVKPVTELGSLGVIGGDGADDEETEAAKEKDQAMLGVIGGETEQGHDSRGRQTAADKAGEWTRETSQERANRRRQELKRELEKKAAAGPSKKKRRF</sequence>
<keyword evidence="5" id="KW-0539">Nucleus</keyword>
<evidence type="ECO:0000256" key="8">
    <source>
        <dbReference type="SAM" id="MobiDB-lite"/>
    </source>
</evidence>
<dbReference type="InterPro" id="IPR053829">
    <property type="entry name" value="XLF-like_CC"/>
</dbReference>
<evidence type="ECO:0000256" key="2">
    <source>
        <dbReference type="ARBA" id="ARBA00022763"/>
    </source>
</evidence>
<dbReference type="Gene3D" id="2.170.210.10">
    <property type="entry name" value="DNA double-strand break repair and VJ recombination XRCC4, N-terminal"/>
    <property type="match status" value="1"/>
</dbReference>
<gene>
    <name evidence="11" type="ORF">CDD81_125</name>
</gene>
<feature type="region of interest" description="Disordered" evidence="8">
    <location>
        <begin position="258"/>
        <end position="316"/>
    </location>
</feature>
<protein>
    <recommendedName>
        <fullName evidence="7">Non-homologous end-joining factor 1</fullName>
    </recommendedName>
</protein>
<dbReference type="EMBL" id="NJET01000001">
    <property type="protein sequence ID" value="PHH67358.1"/>
    <property type="molecule type" value="Genomic_DNA"/>
</dbReference>
<name>A0A2C5XN98_9HYPO</name>